<dbReference type="NCBIfam" id="TIGR04433">
    <property type="entry name" value="UrcA_uranyl"/>
    <property type="match status" value="1"/>
</dbReference>
<evidence type="ECO:0000313" key="1">
    <source>
        <dbReference type="EMBL" id="GGE03258.1"/>
    </source>
</evidence>
<dbReference type="RefSeq" id="WP_188761554.1">
    <property type="nucleotide sequence ID" value="NZ_BMJM01000002.1"/>
</dbReference>
<organism evidence="1 2">
    <name type="scientific">Sandarakinorhabdus glacialis</name>
    <dbReference type="NCBI Taxonomy" id="1614636"/>
    <lineage>
        <taxon>Bacteria</taxon>
        <taxon>Pseudomonadati</taxon>
        <taxon>Pseudomonadota</taxon>
        <taxon>Alphaproteobacteria</taxon>
        <taxon>Sphingomonadales</taxon>
        <taxon>Sphingosinicellaceae</taxon>
        <taxon>Sandarakinorhabdus</taxon>
    </lineage>
</organism>
<dbReference type="EMBL" id="BMJM01000002">
    <property type="protein sequence ID" value="GGE03258.1"/>
    <property type="molecule type" value="Genomic_DNA"/>
</dbReference>
<protein>
    <recommendedName>
        <fullName evidence="3">UrcA family protein</fullName>
    </recommendedName>
</protein>
<dbReference type="InterPro" id="IPR030972">
    <property type="entry name" value="UrcA_uranyl"/>
</dbReference>
<sequence>MFANAFTAVSHAAVRTVIGAVGTVVLAGACLVGATAPAAAAEAPRTAYVKISDLNLGSTADRQRLEFRVNHAARQVCRTGSDDLRSRSDEANCVDAARAGAEAQTNVTIASRD</sequence>
<comment type="caution">
    <text evidence="1">The sequence shown here is derived from an EMBL/GenBank/DDBJ whole genome shotgun (WGS) entry which is preliminary data.</text>
</comment>
<dbReference type="AlphaFoldDB" id="A0A916ZMF3"/>
<dbReference type="Proteomes" id="UP000635071">
    <property type="component" value="Unassembled WGS sequence"/>
</dbReference>
<reference evidence="1" key="1">
    <citation type="journal article" date="2014" name="Int. J. Syst. Evol. Microbiol.">
        <title>Complete genome sequence of Corynebacterium casei LMG S-19264T (=DSM 44701T), isolated from a smear-ripened cheese.</title>
        <authorList>
            <consortium name="US DOE Joint Genome Institute (JGI-PGF)"/>
            <person name="Walter F."/>
            <person name="Albersmeier A."/>
            <person name="Kalinowski J."/>
            <person name="Ruckert C."/>
        </authorList>
    </citation>
    <scope>NUCLEOTIDE SEQUENCE</scope>
    <source>
        <strain evidence="1">CGMCC 1.15519</strain>
    </source>
</reference>
<keyword evidence="2" id="KW-1185">Reference proteome</keyword>
<gene>
    <name evidence="1" type="ORF">GCM10011529_07140</name>
</gene>
<accession>A0A916ZMF3</accession>
<name>A0A916ZMF3_9SPHN</name>
<evidence type="ECO:0000313" key="2">
    <source>
        <dbReference type="Proteomes" id="UP000635071"/>
    </source>
</evidence>
<reference evidence="1" key="2">
    <citation type="submission" date="2020-09" db="EMBL/GenBank/DDBJ databases">
        <authorList>
            <person name="Sun Q."/>
            <person name="Zhou Y."/>
        </authorList>
    </citation>
    <scope>NUCLEOTIDE SEQUENCE</scope>
    <source>
        <strain evidence="1">CGMCC 1.15519</strain>
    </source>
</reference>
<evidence type="ECO:0008006" key="3">
    <source>
        <dbReference type="Google" id="ProtNLM"/>
    </source>
</evidence>
<proteinExistence type="predicted"/>